<dbReference type="Proteomes" id="UP000692954">
    <property type="component" value="Unassembled WGS sequence"/>
</dbReference>
<evidence type="ECO:0000313" key="1">
    <source>
        <dbReference type="EMBL" id="CAD8082544.1"/>
    </source>
</evidence>
<reference evidence="1" key="1">
    <citation type="submission" date="2021-01" db="EMBL/GenBank/DDBJ databases">
        <authorList>
            <consortium name="Genoscope - CEA"/>
            <person name="William W."/>
        </authorList>
    </citation>
    <scope>NUCLEOTIDE SEQUENCE</scope>
</reference>
<keyword evidence="2" id="KW-1185">Reference proteome</keyword>
<dbReference type="EMBL" id="CAJJDN010000043">
    <property type="protein sequence ID" value="CAD8082544.1"/>
    <property type="molecule type" value="Genomic_DNA"/>
</dbReference>
<dbReference type="AlphaFoldDB" id="A0A8S1N667"/>
<protein>
    <submittedName>
        <fullName evidence="1">Uncharacterized protein</fullName>
    </submittedName>
</protein>
<proteinExistence type="predicted"/>
<sequence>MIRIFKLLIRFSVILQMMDFVKVRFNLLQYYIVIIIPLKKYLLQPQYQVIILILKFYPNAVLDGLHEQSQLSWLNKNSQKFVILLTQVPPHGHLKYQSFDDNYPKGCPCNLKEIEVLKNYKMKQIHLIIPKLSCYQIL</sequence>
<evidence type="ECO:0000313" key="2">
    <source>
        <dbReference type="Proteomes" id="UP000692954"/>
    </source>
</evidence>
<gene>
    <name evidence="1" type="ORF">PSON_ATCC_30995.1.T0430268</name>
</gene>
<name>A0A8S1N667_9CILI</name>
<dbReference type="OrthoDB" id="301415at2759"/>
<organism evidence="1 2">
    <name type="scientific">Paramecium sonneborni</name>
    <dbReference type="NCBI Taxonomy" id="65129"/>
    <lineage>
        <taxon>Eukaryota</taxon>
        <taxon>Sar</taxon>
        <taxon>Alveolata</taxon>
        <taxon>Ciliophora</taxon>
        <taxon>Intramacronucleata</taxon>
        <taxon>Oligohymenophorea</taxon>
        <taxon>Peniculida</taxon>
        <taxon>Parameciidae</taxon>
        <taxon>Paramecium</taxon>
    </lineage>
</organism>
<comment type="caution">
    <text evidence="1">The sequence shown here is derived from an EMBL/GenBank/DDBJ whole genome shotgun (WGS) entry which is preliminary data.</text>
</comment>
<accession>A0A8S1N667</accession>